<evidence type="ECO:0000313" key="2">
    <source>
        <dbReference type="Proteomes" id="UP000861567"/>
    </source>
</evidence>
<evidence type="ECO:0000313" key="1">
    <source>
        <dbReference type="EMBL" id="HAT1597525.1"/>
    </source>
</evidence>
<dbReference type="AlphaFoldDB" id="A0AAN5KTI0"/>
<dbReference type="EMBL" id="DACSEI010000043">
    <property type="protein sequence ID" value="HAT1597525.1"/>
    <property type="molecule type" value="Genomic_DNA"/>
</dbReference>
<accession>A0AAN5KTI0</accession>
<dbReference type="Proteomes" id="UP000861567">
    <property type="component" value="Unassembled WGS sequence"/>
</dbReference>
<organism evidence="1 2">
    <name type="scientific">Legionella pneumophila</name>
    <dbReference type="NCBI Taxonomy" id="446"/>
    <lineage>
        <taxon>Bacteria</taxon>
        <taxon>Pseudomonadati</taxon>
        <taxon>Pseudomonadota</taxon>
        <taxon>Gammaproteobacteria</taxon>
        <taxon>Legionellales</taxon>
        <taxon>Legionellaceae</taxon>
        <taxon>Legionella</taxon>
    </lineage>
</organism>
<name>A0AAN5KTI0_LEGPN</name>
<protein>
    <submittedName>
        <fullName evidence="1">Uncharacterized protein</fullName>
    </submittedName>
</protein>
<reference evidence="1" key="2">
    <citation type="submission" date="2020-11" db="EMBL/GenBank/DDBJ databases">
        <authorList>
            <consortium name="NCBI Pathogen Detection Project"/>
        </authorList>
    </citation>
    <scope>NUCLEOTIDE SEQUENCE</scope>
    <source>
        <strain evidence="1">D3612</strain>
    </source>
</reference>
<reference evidence="1" key="1">
    <citation type="journal article" date="2018" name="Genome Biol.">
        <title>SKESA: strategic k-mer extension for scrupulous assemblies.</title>
        <authorList>
            <person name="Souvorov A."/>
            <person name="Agarwala R."/>
            <person name="Lipman D.J."/>
        </authorList>
    </citation>
    <scope>NUCLEOTIDE SEQUENCE</scope>
    <source>
        <strain evidence="1">D3612</strain>
    </source>
</reference>
<proteinExistence type="predicted"/>
<comment type="caution">
    <text evidence="1">The sequence shown here is derived from an EMBL/GenBank/DDBJ whole genome shotgun (WGS) entry which is preliminary data.</text>
</comment>
<sequence>MPDLEELLQSRSKKKFMKKSYRPWDLSGGPTSLTEKNEFGTTTLENLVHQKDSVVKNNLSVVAQCISQENTHSTLDNDKDIGKITNKYQSGTDSENHGISNEYQMDNSTDTIKETTRNHLDNNLDNKETSNNHSILEKFIKETSEITNNFNENLEYDHNEIDLISPSKIEQEIIRLSGKQKLIFDMVIEICSARKCFETGPVQTLTLATLAQTTTGTAKTTIKRLIDKGLIFRHQGKNAKGGYINLGINQVIWEHVKNIKNNNKTSIFTSEAILNNRYQKDINPDDINSSIYNINTTTLSKRHEQIPPEWEKINFEPLSHIGFSKTQIKQLIGKNDPTIVQESIYHFAFGLEYNQKTKKYDDPLNVLMGVLRKGQAWIEGDYRSAIEIAQEKLLESKKAEIERKKSLEEKAFKLAFHEWESEITESELQKLTERKNGDLTPPKAKLTMYFRENIWPSKKGEYLLF</sequence>
<gene>
    <name evidence="1" type="ORF">I8Y58_002780</name>
</gene>